<evidence type="ECO:0000259" key="12">
    <source>
        <dbReference type="Pfam" id="PF25097"/>
    </source>
</evidence>
<keyword evidence="3" id="KW-0805">Transcription regulation</keyword>
<feature type="region of interest" description="Disordered" evidence="6">
    <location>
        <begin position="936"/>
        <end position="976"/>
    </location>
</feature>
<organism evidence="13 14">
    <name type="scientific">Aphanomyces astaci</name>
    <name type="common">Crayfish plague agent</name>
    <dbReference type="NCBI Taxonomy" id="112090"/>
    <lineage>
        <taxon>Eukaryota</taxon>
        <taxon>Sar</taxon>
        <taxon>Stramenopiles</taxon>
        <taxon>Oomycota</taxon>
        <taxon>Saprolegniomycetes</taxon>
        <taxon>Saprolegniales</taxon>
        <taxon>Verrucalvaceae</taxon>
        <taxon>Aphanomyces</taxon>
    </lineage>
</organism>
<dbReference type="InterPro" id="IPR032194">
    <property type="entry name" value="CNOT1_HEAT"/>
</dbReference>
<feature type="domain" description="CCR4-NOT transcription complex subunit 1 CAF1-binding" evidence="9">
    <location>
        <begin position="1010"/>
        <end position="1227"/>
    </location>
</feature>
<dbReference type="InterPro" id="IPR007196">
    <property type="entry name" value="CCR4-Not_Not1_C"/>
</dbReference>
<accession>A0A3R6YKS8</accession>
<evidence type="ECO:0000313" key="14">
    <source>
        <dbReference type="Proteomes" id="UP000285430"/>
    </source>
</evidence>
<dbReference type="FunFam" id="1.25.40.180:FF:000012">
    <property type="entry name" value="Ccr4-Not transcription complex subunit"/>
    <property type="match status" value="1"/>
</dbReference>
<dbReference type="InterPro" id="IPR038535">
    <property type="entry name" value="CNOT1_TTP_bind_sf"/>
</dbReference>
<feature type="region of interest" description="Disordered" evidence="6">
    <location>
        <begin position="758"/>
        <end position="778"/>
    </location>
</feature>
<dbReference type="VEuPathDB" id="FungiDB:H257_18270"/>
<evidence type="ECO:0000259" key="8">
    <source>
        <dbReference type="Pfam" id="PF12842"/>
    </source>
</evidence>
<dbReference type="Gene3D" id="1.25.40.790">
    <property type="match status" value="1"/>
</dbReference>
<feature type="domain" description="CCR4-NOT transcription complex subunit 1 HEAT repeat" evidence="11">
    <location>
        <begin position="584"/>
        <end position="733"/>
    </location>
</feature>
<feature type="domain" description="CCR4-NOT transcription complex subunit 1" evidence="8">
    <location>
        <begin position="1303"/>
        <end position="1440"/>
    </location>
</feature>
<dbReference type="Gene3D" id="1.25.40.180">
    <property type="match status" value="1"/>
</dbReference>
<dbReference type="Gene3D" id="1.25.40.840">
    <property type="entry name" value="CCR4-NOT transcription complex subunit 1 TTP binding domain"/>
    <property type="match status" value="1"/>
</dbReference>
<dbReference type="Pfam" id="PF25097">
    <property type="entry name" value="ARM_Cnot1"/>
    <property type="match status" value="1"/>
</dbReference>
<dbReference type="Gene3D" id="1.25.40.800">
    <property type="match status" value="1"/>
</dbReference>
<dbReference type="InterPro" id="IPR024557">
    <property type="entry name" value="CNOT1_dom_4"/>
</dbReference>
<feature type="domain" description="CCR4-NOT transcription complex subunit 1 TTP binding" evidence="10">
    <location>
        <begin position="781"/>
        <end position="936"/>
    </location>
</feature>
<dbReference type="VEuPathDB" id="FungiDB:H257_18269"/>
<evidence type="ECO:0000256" key="6">
    <source>
        <dbReference type="SAM" id="MobiDB-lite"/>
    </source>
</evidence>
<dbReference type="SUPFAM" id="SSF48371">
    <property type="entry name" value="ARM repeat"/>
    <property type="match status" value="1"/>
</dbReference>
<protein>
    <recommendedName>
        <fullName evidence="15">CCR4-Not complex component Not1 C-terminal domain-containing protein</fullName>
    </recommendedName>
</protein>
<dbReference type="Pfam" id="PF16418">
    <property type="entry name" value="CNOT1_HEAT"/>
    <property type="match status" value="1"/>
</dbReference>
<evidence type="ECO:0000256" key="1">
    <source>
        <dbReference type="ARBA" id="ARBA00004123"/>
    </source>
</evidence>
<feature type="compositionally biased region" description="Pro residues" evidence="6">
    <location>
        <begin position="966"/>
        <end position="976"/>
    </location>
</feature>
<dbReference type="GO" id="GO:0000932">
    <property type="term" value="C:P-body"/>
    <property type="evidence" value="ECO:0007669"/>
    <property type="project" value="TreeGrafter"/>
</dbReference>
<dbReference type="Pfam" id="PF16415">
    <property type="entry name" value="CNOT1_CAF1_bind"/>
    <property type="match status" value="1"/>
</dbReference>
<evidence type="ECO:0000256" key="2">
    <source>
        <dbReference type="ARBA" id="ARBA00022491"/>
    </source>
</evidence>
<feature type="region of interest" description="Disordered" evidence="6">
    <location>
        <begin position="1728"/>
        <end position="1747"/>
    </location>
</feature>
<evidence type="ECO:0000259" key="9">
    <source>
        <dbReference type="Pfam" id="PF16415"/>
    </source>
</evidence>
<dbReference type="InterPro" id="IPR040398">
    <property type="entry name" value="Not1"/>
</dbReference>
<dbReference type="FunFam" id="1.25.40.840:FF:000003">
    <property type="entry name" value="Transcription regulator"/>
    <property type="match status" value="1"/>
</dbReference>
<evidence type="ECO:0000259" key="7">
    <source>
        <dbReference type="Pfam" id="PF04054"/>
    </source>
</evidence>
<dbReference type="GO" id="GO:0017148">
    <property type="term" value="P:negative regulation of translation"/>
    <property type="evidence" value="ECO:0007669"/>
    <property type="project" value="InterPro"/>
</dbReference>
<evidence type="ECO:0000256" key="5">
    <source>
        <dbReference type="ARBA" id="ARBA00023242"/>
    </source>
</evidence>
<keyword evidence="5" id="KW-0539">Nucleus</keyword>
<dbReference type="InterPro" id="IPR055454">
    <property type="entry name" value="CNOT1-like_NOT1_connector"/>
</dbReference>
<comment type="caution">
    <text evidence="13">The sequence shown here is derived from an EMBL/GenBank/DDBJ whole genome shotgun (WGS) entry which is preliminary data.</text>
</comment>
<keyword evidence="2" id="KW-0678">Repressor</keyword>
<dbReference type="InterPro" id="IPR032191">
    <property type="entry name" value="CNOT1_CAF1_bind"/>
</dbReference>
<dbReference type="EMBL" id="QUTH01003752">
    <property type="protein sequence ID" value="RHZ17546.1"/>
    <property type="molecule type" value="Genomic_DNA"/>
</dbReference>
<evidence type="ECO:0000256" key="4">
    <source>
        <dbReference type="ARBA" id="ARBA00023163"/>
    </source>
</evidence>
<dbReference type="Proteomes" id="UP000285430">
    <property type="component" value="Unassembled WGS sequence"/>
</dbReference>
<dbReference type="GO" id="GO:0005634">
    <property type="term" value="C:nucleus"/>
    <property type="evidence" value="ECO:0007669"/>
    <property type="project" value="UniProtKB-SubCell"/>
</dbReference>
<dbReference type="PANTHER" id="PTHR13162">
    <property type="entry name" value="CCR4-NOT TRANSCRIPTION COMPLEX"/>
    <property type="match status" value="1"/>
</dbReference>
<gene>
    <name evidence="13" type="ORF">DYB37_007331</name>
</gene>
<dbReference type="Pfam" id="PF12842">
    <property type="entry name" value="DUF3819"/>
    <property type="match status" value="1"/>
</dbReference>
<dbReference type="InterPro" id="IPR032193">
    <property type="entry name" value="CNOT1_TTP_bind"/>
</dbReference>
<dbReference type="GO" id="GO:0060090">
    <property type="term" value="F:molecular adaptor activity"/>
    <property type="evidence" value="ECO:0007669"/>
    <property type="project" value="TreeGrafter"/>
</dbReference>
<dbReference type="Pfam" id="PF16417">
    <property type="entry name" value="CNOT1_TTP_bind"/>
    <property type="match status" value="1"/>
</dbReference>
<evidence type="ECO:0000256" key="3">
    <source>
        <dbReference type="ARBA" id="ARBA00023015"/>
    </source>
</evidence>
<dbReference type="CDD" id="cd20710">
    <property type="entry name" value="NOT1_connector"/>
    <property type="match status" value="1"/>
</dbReference>
<evidence type="ECO:0008006" key="15">
    <source>
        <dbReference type="Google" id="ProtNLM"/>
    </source>
</evidence>
<dbReference type="GO" id="GO:0000289">
    <property type="term" value="P:nuclear-transcribed mRNA poly(A) tail shortening"/>
    <property type="evidence" value="ECO:0007669"/>
    <property type="project" value="UniProtKB-ARBA"/>
</dbReference>
<keyword evidence="4" id="KW-0804">Transcription</keyword>
<feature type="domain" description="CCR4-NOT transcription complex subunit 1-like NOT1 connector" evidence="12">
    <location>
        <begin position="1572"/>
        <end position="1726"/>
    </location>
</feature>
<reference evidence="13 14" key="1">
    <citation type="submission" date="2018-08" db="EMBL/GenBank/DDBJ databases">
        <title>Aphanomyces genome sequencing and annotation.</title>
        <authorList>
            <person name="Minardi D."/>
            <person name="Oidtmann B."/>
            <person name="Van Der Giezen M."/>
            <person name="Studholme D.J."/>
        </authorList>
    </citation>
    <scope>NUCLEOTIDE SEQUENCE [LARGE SCALE GENOMIC DNA]</scope>
    <source>
        <strain evidence="13 14">Da</strain>
    </source>
</reference>
<dbReference type="PANTHER" id="PTHR13162:SF8">
    <property type="entry name" value="CCR4-NOT TRANSCRIPTION COMPLEX SUBUNIT 1"/>
    <property type="match status" value="1"/>
</dbReference>
<feature type="compositionally biased region" description="Low complexity" evidence="6">
    <location>
        <begin position="937"/>
        <end position="951"/>
    </location>
</feature>
<evidence type="ECO:0000313" key="13">
    <source>
        <dbReference type="EMBL" id="RHZ17546.1"/>
    </source>
</evidence>
<feature type="compositionally biased region" description="Pro residues" evidence="6">
    <location>
        <begin position="763"/>
        <end position="776"/>
    </location>
</feature>
<evidence type="ECO:0000259" key="10">
    <source>
        <dbReference type="Pfam" id="PF16417"/>
    </source>
</evidence>
<evidence type="ECO:0000259" key="11">
    <source>
        <dbReference type="Pfam" id="PF16418"/>
    </source>
</evidence>
<comment type="subcellular location">
    <subcellularLocation>
        <location evidence="1">Nucleus</location>
    </subcellularLocation>
</comment>
<feature type="domain" description="CCR4-Not complex component Not1 C-terminal" evidence="7">
    <location>
        <begin position="1907"/>
        <end position="2264"/>
    </location>
</feature>
<proteinExistence type="predicted"/>
<feature type="region of interest" description="Disordered" evidence="6">
    <location>
        <begin position="1246"/>
        <end position="1280"/>
    </location>
</feature>
<dbReference type="GO" id="GO:0030015">
    <property type="term" value="C:CCR4-NOT core complex"/>
    <property type="evidence" value="ECO:0007669"/>
    <property type="project" value="InterPro"/>
</dbReference>
<dbReference type="InterPro" id="IPR016024">
    <property type="entry name" value="ARM-type_fold"/>
</dbReference>
<dbReference type="FunFam" id="1.25.40.800:FF:000002">
    <property type="entry name" value="CCR4-Not complex component, Not1"/>
    <property type="match status" value="1"/>
</dbReference>
<name>A0A3R6YKS8_APHAT</name>
<dbReference type="Pfam" id="PF04054">
    <property type="entry name" value="Not1"/>
    <property type="match status" value="1"/>
</dbReference>
<sequence length="2288" mass="253443">MFLNRGRSALPIPAVISSLCLDMERELGDQTFKAILAEHAGRILPPTHPKAKMVKYVGRRIANAAKQDDFKWEFVTIDSPEANAFCIPGGKVEVVAEERRSVAMVSFASPLFWQIHYLITNLSKKNFKTNVAELNQLVGLYGEDARVFLLSCLVQEIDFRDTKSHKDSLKVQLLTHELGQASTRPNFTTFLCQAIDGAATSTPITEEFLTQFCKVIKLNLAQQITIGLSFAQSEVRGVALEAIAFLKLKLPELSMAGSKLPPDVLHSLVFLLRNEDAFQSDLAQTDSFLAGIAAVHPNEMSSLEMKPLTLGNLDHVDCMLTSAPLLDSLIDDVVAGCSFYELMEDVGYGCTSSPKVFRSLLAEAGLDHSPSIAPGQVAGMLSMLTRTYKGHQANVELGAVLLSNLPSYEGSVENLQPKLDTWNMDVIADVFQKDYPSIKWLKVQEKLDREDLVVDSPARFRVLLSSFQRISHSKFKLQTLFRPWKYKAVQLAVVKAAIQSPPEVLSFADSVNKLSPFEGADASGVPKNGVWFSLDIVETLISLSETDGYAAVKDLLDAAKTQCPDVLIANVAHATSRWNGLKEDVFCDLFGLYVAGSRPNAALIVRHLYTIAPKLVLFACVKVWIAAASNGPGGCLARLFSLLKSTGDAYAAVLHSNYYSLAINMAVVGANHDVLALETWLLERLKTSLLPFATSVIAYLHRHASRAIPKTQLTPATSHMFTLESLGVIAKCLLHVVALPPYLVAEVKAIVVKTAAQTDDKSVPPPPLPPPTPPPSSSVSVEMIEEQANAYFQQIYTSEQNINDVVAMLKRFQSSKDDTERQIFVCMIHNLFDEYRFFPRYPETELRITGVLFGKLIEHQVLPSTFLQTALRLVLESLREPTASKFFFFGACALQQFVPRLRELPAYCMNLGQIAHLQHALPEIMRQVAQVTRNLDTPSTTTTTTSSTSPPDGAVVATATSTSPKKQPPPSPKIVVAPPPAAPAIMDVGHIFGAEYATLDETIDKEGDDIVEPEPSIVDRLHFIVNNMSISTLEGKLAEVRHLLSPEYFGWFAQYLVGKRIATQPNYHAVYLIFMEKIHQPKLETAIYKTALRHVHRLLVSGTITTNSQQRSLLKNLGSWMGLMTLGRNKALLQRDLDLKELLYVGYETGHLIAVTPLVAKILEGCKKSKVFKPPNPWIMGLIHAMSELYNVPDLKLNLKFEIEVLFKSFKLNVEDQLKANLLHTRGPPPRHGNPDFNIKVDKTTTSAPVAKPSTPKQPPPISSSISSTPPKTPSGPVSESTVIPNLASYVSVNPDLPLHHVNLRRLVPLAVDRAIREVITPVVERSVTIACITTREIILKDFATEMDDVKMRKAAHVMVASLSGSLALITAKEPLRNSIAAHLRALLPTSEPHQVDHVVNVCASENTDLGCMLIEKASSEKAMRDIDEALAPAYAARRRGARDLHTPPHVFEGSVSPPPSLPSIFLPSSSGILPLQWMVYEAFQRIPRPTTLNTTESSSLVSGGLTVQLALERFAGLMEKFEGFVQHIVRQATAAQRDLPPLLSLPHDSDVFAILRDVRSVGQAVKPGLREEACLKIANRIVKCMYELGKGRGDELFLDILVSSLDMLAASCDGLKKEVVRWILSMPVEDKLKLHCEILIALVRLKVVEVSEFDEYLTRNMERTGLAIEFAVYVVRQCLFLEHVTLFHQLPLTLEALERIVERHGGGTPGNKNIAILSNLLDQAKKQPQLKKQPVPPPTAAIASAPTTKGASIDQAAVFRHTVSNAMEHWVALVSDPSTNHTKMHLQFVSMLKQFGLLKDEDTMGLLFQCAVDICVDVCVKSSSTTTSTSSTSSKASPLNYTVIDALTQLMVVLIKFLDPPASSPKVMTAAIAAIVHVLVHFHDHPTKPFDQRVFFRLFVNLLKELTVQEPLLDAMQLGILNTFAGALNTLQPAYVPGFVFAWTELVSHRCFMPLLLRARHQRGWQILHRLLVSLLSFLEPFLRVSSIDNPSIAALYKGTMRVVLVLLHDYPDFLSEFYPSFCDTLPPTCVQLRNVILSAFSRTMRLPDPLTPGLQVSQLPEVSVSPRLMPSWGAALAHNNLKEYLDEFLRAPSNRASVFPHDLIAKLHYQSPKEDGHSKYAVPALNAVVLYLGKEAIADMANEVTHKFEQSASMDVFRFLAEEFDMEGRYLYLSAMANHLRYPNSDTHYFSCVLLYLFSHSTSPLVKEQITRVLLERLIANRPHPWGLLVTFIELIRNPTYKFWEQDYLNCSAQIRDVFDDVARTCMGNVPFPQRPAATQIDQSSS</sequence>